<evidence type="ECO:0000256" key="3">
    <source>
        <dbReference type="ARBA" id="ARBA00018886"/>
    </source>
</evidence>
<evidence type="ECO:0000256" key="2">
    <source>
        <dbReference type="ARBA" id="ARBA00012856"/>
    </source>
</evidence>
<dbReference type="GO" id="GO:0004146">
    <property type="term" value="F:dihydrofolate reductase activity"/>
    <property type="evidence" value="ECO:0007669"/>
    <property type="project" value="UniProtKB-EC"/>
</dbReference>
<name>A0AAW0GY18_9APHY</name>
<evidence type="ECO:0000313" key="10">
    <source>
        <dbReference type="Proteomes" id="UP001385951"/>
    </source>
</evidence>
<dbReference type="PROSITE" id="PS51330">
    <property type="entry name" value="DHFR_2"/>
    <property type="match status" value="1"/>
</dbReference>
<dbReference type="PROSITE" id="PS00075">
    <property type="entry name" value="DHFR_1"/>
    <property type="match status" value="1"/>
</dbReference>
<evidence type="ECO:0000256" key="6">
    <source>
        <dbReference type="ARBA" id="ARBA00023002"/>
    </source>
</evidence>
<evidence type="ECO:0000313" key="9">
    <source>
        <dbReference type="EMBL" id="KAK7694696.1"/>
    </source>
</evidence>
<dbReference type="Gene3D" id="3.40.430.10">
    <property type="entry name" value="Dihydrofolate Reductase, subunit A"/>
    <property type="match status" value="1"/>
</dbReference>
<dbReference type="GO" id="GO:0046654">
    <property type="term" value="P:tetrahydrofolate biosynthetic process"/>
    <property type="evidence" value="ECO:0007669"/>
    <property type="project" value="InterPro"/>
</dbReference>
<evidence type="ECO:0000256" key="7">
    <source>
        <dbReference type="RuleBase" id="RU004474"/>
    </source>
</evidence>
<accession>A0AAW0GY18</accession>
<comment type="similarity">
    <text evidence="7">Belongs to the dihydrofolate reductase family.</text>
</comment>
<dbReference type="InterPro" id="IPR001796">
    <property type="entry name" value="DHFR_dom"/>
</dbReference>
<dbReference type="GO" id="GO:0005739">
    <property type="term" value="C:mitochondrion"/>
    <property type="evidence" value="ECO:0007669"/>
    <property type="project" value="TreeGrafter"/>
</dbReference>
<organism evidence="9 10">
    <name type="scientific">Cerrena zonata</name>
    <dbReference type="NCBI Taxonomy" id="2478898"/>
    <lineage>
        <taxon>Eukaryota</taxon>
        <taxon>Fungi</taxon>
        <taxon>Dikarya</taxon>
        <taxon>Basidiomycota</taxon>
        <taxon>Agaricomycotina</taxon>
        <taxon>Agaricomycetes</taxon>
        <taxon>Polyporales</taxon>
        <taxon>Cerrenaceae</taxon>
        <taxon>Cerrena</taxon>
    </lineage>
</organism>
<dbReference type="AlphaFoldDB" id="A0AAW0GY18"/>
<gene>
    <name evidence="9" type="ORF">QCA50_001884</name>
</gene>
<dbReference type="EC" id="1.5.1.3" evidence="2"/>
<keyword evidence="10" id="KW-1185">Reference proteome</keyword>
<evidence type="ECO:0000256" key="5">
    <source>
        <dbReference type="ARBA" id="ARBA00022857"/>
    </source>
</evidence>
<dbReference type="GO" id="GO:0050661">
    <property type="term" value="F:NADP binding"/>
    <property type="evidence" value="ECO:0007669"/>
    <property type="project" value="InterPro"/>
</dbReference>
<comment type="caution">
    <text evidence="9">The sequence shown here is derived from an EMBL/GenBank/DDBJ whole genome shotgun (WGS) entry which is preliminary data.</text>
</comment>
<dbReference type="InterPro" id="IPR012259">
    <property type="entry name" value="DHFR"/>
</dbReference>
<dbReference type="GO" id="GO:0006730">
    <property type="term" value="P:one-carbon metabolic process"/>
    <property type="evidence" value="ECO:0007669"/>
    <property type="project" value="UniProtKB-KW"/>
</dbReference>
<dbReference type="CDD" id="cd00209">
    <property type="entry name" value="DHFR"/>
    <property type="match status" value="1"/>
</dbReference>
<reference evidence="9 10" key="1">
    <citation type="submission" date="2022-09" db="EMBL/GenBank/DDBJ databases">
        <authorList>
            <person name="Palmer J.M."/>
        </authorList>
    </citation>
    <scope>NUCLEOTIDE SEQUENCE [LARGE SCALE GENOMIC DNA]</scope>
    <source>
        <strain evidence="9 10">DSM 7382</strain>
    </source>
</reference>
<dbReference type="PANTHER" id="PTHR48069:SF3">
    <property type="entry name" value="DIHYDROFOLATE REDUCTASE"/>
    <property type="match status" value="1"/>
</dbReference>
<feature type="domain" description="DHFR" evidence="8">
    <location>
        <begin position="3"/>
        <end position="203"/>
    </location>
</feature>
<dbReference type="GO" id="GO:0046655">
    <property type="term" value="P:folic acid metabolic process"/>
    <property type="evidence" value="ECO:0007669"/>
    <property type="project" value="TreeGrafter"/>
</dbReference>
<dbReference type="Proteomes" id="UP001385951">
    <property type="component" value="Unassembled WGS sequence"/>
</dbReference>
<proteinExistence type="inferred from homology"/>
<keyword evidence="6" id="KW-0560">Oxidoreductase</keyword>
<evidence type="ECO:0000256" key="4">
    <source>
        <dbReference type="ARBA" id="ARBA00022563"/>
    </source>
</evidence>
<dbReference type="PRINTS" id="PR00070">
    <property type="entry name" value="DHFR"/>
</dbReference>
<sequence>MSRLTLIVAATLENGIGQNAGLPWRLPKEMAYFAKATSNAPEGKRNAVIMGRNTWESIPTKFRPLKDRVNVVISRNKEYQLQAQGPAHVCDSLESALSFLSEPGNFNSPIHRIFVIGGATLYNETLQLSPSASSFVDRILLTRIQSPTFECDTFMPDFQSVKGLESTWKQSSSAELREWIGFDVAAGVQEEKGVQYEFQMWVR</sequence>
<dbReference type="InterPro" id="IPR017925">
    <property type="entry name" value="DHFR_CS"/>
</dbReference>
<keyword evidence="5" id="KW-0521">NADP</keyword>
<dbReference type="SUPFAM" id="SSF53597">
    <property type="entry name" value="Dihydrofolate reductase-like"/>
    <property type="match status" value="1"/>
</dbReference>
<evidence type="ECO:0000259" key="8">
    <source>
        <dbReference type="PROSITE" id="PS51330"/>
    </source>
</evidence>
<dbReference type="GO" id="GO:0046452">
    <property type="term" value="P:dihydrofolate metabolic process"/>
    <property type="evidence" value="ECO:0007669"/>
    <property type="project" value="TreeGrafter"/>
</dbReference>
<keyword evidence="4" id="KW-0554">One-carbon metabolism</keyword>
<dbReference type="Pfam" id="PF00186">
    <property type="entry name" value="DHFR_1"/>
    <property type="match status" value="1"/>
</dbReference>
<protein>
    <recommendedName>
        <fullName evidence="3">Dihydrofolate reductase</fullName>
        <ecNumber evidence="2">1.5.1.3</ecNumber>
    </recommendedName>
</protein>
<comment type="pathway">
    <text evidence="1">Cofactor biosynthesis; tetrahydrofolate biosynthesis; 5,6,7,8-tetrahydrofolate from 7,8-dihydrofolate: step 1/1.</text>
</comment>
<dbReference type="EMBL" id="JASBNA010000002">
    <property type="protein sequence ID" value="KAK7694696.1"/>
    <property type="molecule type" value="Genomic_DNA"/>
</dbReference>
<dbReference type="InterPro" id="IPR024072">
    <property type="entry name" value="DHFR-like_dom_sf"/>
</dbReference>
<dbReference type="PANTHER" id="PTHR48069">
    <property type="entry name" value="DIHYDROFOLATE REDUCTASE"/>
    <property type="match status" value="1"/>
</dbReference>
<evidence type="ECO:0000256" key="1">
    <source>
        <dbReference type="ARBA" id="ARBA00004903"/>
    </source>
</evidence>